<evidence type="ECO:0000256" key="4">
    <source>
        <dbReference type="ARBA" id="ARBA00022691"/>
    </source>
</evidence>
<evidence type="ECO:0000256" key="3">
    <source>
        <dbReference type="ARBA" id="ARBA00022679"/>
    </source>
</evidence>
<dbReference type="SUPFAM" id="SSF53335">
    <property type="entry name" value="S-adenosyl-L-methionine-dependent methyltransferases"/>
    <property type="match status" value="1"/>
</dbReference>
<protein>
    <recommendedName>
        <fullName evidence="1">DNA (cytosine-5-)-methyltransferase</fullName>
        <ecNumber evidence="1">2.1.1.37</ecNumber>
    </recommendedName>
</protein>
<evidence type="ECO:0000313" key="5">
    <source>
        <dbReference type="EMBL" id="KAF8481571.1"/>
    </source>
</evidence>
<dbReference type="EC" id="2.1.1.37" evidence="1"/>
<dbReference type="OrthoDB" id="5376140at2759"/>
<dbReference type="PANTHER" id="PTHR10629:SF52">
    <property type="entry name" value="DNA (CYTOSINE-5)-METHYLTRANSFERASE 1"/>
    <property type="match status" value="1"/>
</dbReference>
<sequence length="593" mass="67491">MTAFCHYLKVEDIVLVPIGEDDAKRGHNPGIREAAPLHARLFWFGRIVHINAEDERVHDSTRTVVRPRFLDNIADRRELFLTPTPYPLPMGESKFLYDKKDASFVDLPPPIDPHAASDPPHNCTICARRNEEGMQTQGRIIRRMGTVTRVAVNGATFHSGSKVQLLGRMSDLVDLLPADELRVKYFYYRYRFTGLSPVSWKEREPIKESAGVGCAEHKIRAFNVFASAGAMSSGLEGVTGGMRTTHAVEISPSAARTFRRRGTEGHLRQLSSPQPGDIDVITAGFPWWVSTLWITHVDKQGEFYCIFENVRGFMSYNLNATSMLSFLSGKPFHRHCLSLYQVRFCLLQAAHYGTPQTRVRFFLFGAKRGYPLLAAPQPTHDFPQTHKLEVRFPNGDIAPTVRAEEGTAPFKFVTIDDAINDLPRFDWMNPNLSRLPTQKLNEARQRAVRIPVLECDQEKLFIGFRGVVQYHHAPRTTFQAWCRSKGRTEDLQHFTRTLKPATVECVVNIPLTARADYRSLEKEHWQWKFSDSAFAIARKGFRPGLYERLDKDVVFRTTVTNVEPTATQSRVLNPYCHRMVTVRELACSQGFPV</sequence>
<keyword evidence="6" id="KW-1185">Reference proteome</keyword>
<reference evidence="5" key="2">
    <citation type="journal article" date="2020" name="Nat. Commun.">
        <title>Large-scale genome sequencing of mycorrhizal fungi provides insights into the early evolution of symbiotic traits.</title>
        <authorList>
            <person name="Miyauchi S."/>
            <person name="Kiss E."/>
            <person name="Kuo A."/>
            <person name="Drula E."/>
            <person name="Kohler A."/>
            <person name="Sanchez-Garcia M."/>
            <person name="Morin E."/>
            <person name="Andreopoulos B."/>
            <person name="Barry K.W."/>
            <person name="Bonito G."/>
            <person name="Buee M."/>
            <person name="Carver A."/>
            <person name="Chen C."/>
            <person name="Cichocki N."/>
            <person name="Clum A."/>
            <person name="Culley D."/>
            <person name="Crous P.W."/>
            <person name="Fauchery L."/>
            <person name="Girlanda M."/>
            <person name="Hayes R.D."/>
            <person name="Keri Z."/>
            <person name="LaButti K."/>
            <person name="Lipzen A."/>
            <person name="Lombard V."/>
            <person name="Magnuson J."/>
            <person name="Maillard F."/>
            <person name="Murat C."/>
            <person name="Nolan M."/>
            <person name="Ohm R.A."/>
            <person name="Pangilinan J."/>
            <person name="Pereira M.F."/>
            <person name="Perotto S."/>
            <person name="Peter M."/>
            <person name="Pfister S."/>
            <person name="Riley R."/>
            <person name="Sitrit Y."/>
            <person name="Stielow J.B."/>
            <person name="Szollosi G."/>
            <person name="Zifcakova L."/>
            <person name="Stursova M."/>
            <person name="Spatafora J.W."/>
            <person name="Tedersoo L."/>
            <person name="Vaario L.M."/>
            <person name="Yamada A."/>
            <person name="Yan M."/>
            <person name="Wang P."/>
            <person name="Xu J."/>
            <person name="Bruns T."/>
            <person name="Baldrian P."/>
            <person name="Vilgalys R."/>
            <person name="Dunand C."/>
            <person name="Henrissat B."/>
            <person name="Grigoriev I.V."/>
            <person name="Hibbett D."/>
            <person name="Nagy L.G."/>
            <person name="Martin F.M."/>
        </authorList>
    </citation>
    <scope>NUCLEOTIDE SEQUENCE</scope>
    <source>
        <strain evidence="5">Prilba</strain>
    </source>
</reference>
<name>A0A9P5TAF8_9AGAM</name>
<dbReference type="InterPro" id="IPR001525">
    <property type="entry name" value="C5_MeTfrase"/>
</dbReference>
<dbReference type="PANTHER" id="PTHR10629">
    <property type="entry name" value="CYTOSINE-SPECIFIC METHYLTRANSFERASE"/>
    <property type="match status" value="1"/>
</dbReference>
<evidence type="ECO:0000256" key="2">
    <source>
        <dbReference type="ARBA" id="ARBA00022603"/>
    </source>
</evidence>
<dbReference type="GO" id="GO:0003677">
    <property type="term" value="F:DNA binding"/>
    <property type="evidence" value="ECO:0007669"/>
    <property type="project" value="TreeGrafter"/>
</dbReference>
<dbReference type="InterPro" id="IPR029063">
    <property type="entry name" value="SAM-dependent_MTases_sf"/>
</dbReference>
<accession>A0A9P5TAF8</accession>
<gene>
    <name evidence="5" type="ORF">DFH94DRAFT_680971</name>
</gene>
<dbReference type="Proteomes" id="UP000759537">
    <property type="component" value="Unassembled WGS sequence"/>
</dbReference>
<dbReference type="AlphaFoldDB" id="A0A9P5TAF8"/>
<dbReference type="Gene3D" id="3.90.120.10">
    <property type="entry name" value="DNA Methylase, subunit A, domain 2"/>
    <property type="match status" value="2"/>
</dbReference>
<dbReference type="EMBL" id="WHVB01000006">
    <property type="protein sequence ID" value="KAF8481571.1"/>
    <property type="molecule type" value="Genomic_DNA"/>
</dbReference>
<organism evidence="5 6">
    <name type="scientific">Russula ochroleuca</name>
    <dbReference type="NCBI Taxonomy" id="152965"/>
    <lineage>
        <taxon>Eukaryota</taxon>
        <taxon>Fungi</taxon>
        <taxon>Dikarya</taxon>
        <taxon>Basidiomycota</taxon>
        <taxon>Agaricomycotina</taxon>
        <taxon>Agaricomycetes</taxon>
        <taxon>Russulales</taxon>
        <taxon>Russulaceae</taxon>
        <taxon>Russula</taxon>
    </lineage>
</organism>
<proteinExistence type="predicted"/>
<keyword evidence="4" id="KW-0949">S-adenosyl-L-methionine</keyword>
<comment type="caution">
    <text evidence="5">The sequence shown here is derived from an EMBL/GenBank/DDBJ whole genome shotgun (WGS) entry which is preliminary data.</text>
</comment>
<dbReference type="InterPro" id="IPR050390">
    <property type="entry name" value="C5-Methyltransferase"/>
</dbReference>
<evidence type="ECO:0000313" key="6">
    <source>
        <dbReference type="Proteomes" id="UP000759537"/>
    </source>
</evidence>
<reference evidence="5" key="1">
    <citation type="submission" date="2019-10" db="EMBL/GenBank/DDBJ databases">
        <authorList>
            <consortium name="DOE Joint Genome Institute"/>
            <person name="Kuo A."/>
            <person name="Miyauchi S."/>
            <person name="Kiss E."/>
            <person name="Drula E."/>
            <person name="Kohler A."/>
            <person name="Sanchez-Garcia M."/>
            <person name="Andreopoulos B."/>
            <person name="Barry K.W."/>
            <person name="Bonito G."/>
            <person name="Buee M."/>
            <person name="Carver A."/>
            <person name="Chen C."/>
            <person name="Cichocki N."/>
            <person name="Clum A."/>
            <person name="Culley D."/>
            <person name="Crous P.W."/>
            <person name="Fauchery L."/>
            <person name="Girlanda M."/>
            <person name="Hayes R."/>
            <person name="Keri Z."/>
            <person name="LaButti K."/>
            <person name="Lipzen A."/>
            <person name="Lombard V."/>
            <person name="Magnuson J."/>
            <person name="Maillard F."/>
            <person name="Morin E."/>
            <person name="Murat C."/>
            <person name="Nolan M."/>
            <person name="Ohm R."/>
            <person name="Pangilinan J."/>
            <person name="Pereira M."/>
            <person name="Perotto S."/>
            <person name="Peter M."/>
            <person name="Riley R."/>
            <person name="Sitrit Y."/>
            <person name="Stielow B."/>
            <person name="Szollosi G."/>
            <person name="Zifcakova L."/>
            <person name="Stursova M."/>
            <person name="Spatafora J.W."/>
            <person name="Tedersoo L."/>
            <person name="Vaario L.-M."/>
            <person name="Yamada A."/>
            <person name="Yan M."/>
            <person name="Wang P."/>
            <person name="Xu J."/>
            <person name="Bruns T."/>
            <person name="Baldrian P."/>
            <person name="Vilgalys R."/>
            <person name="Henrissat B."/>
            <person name="Grigoriev I.V."/>
            <person name="Hibbett D."/>
            <person name="Nagy L.G."/>
            <person name="Martin F.M."/>
        </authorList>
    </citation>
    <scope>NUCLEOTIDE SEQUENCE</scope>
    <source>
        <strain evidence="5">Prilba</strain>
    </source>
</reference>
<dbReference type="GO" id="GO:0003886">
    <property type="term" value="F:DNA (cytosine-5-)-methyltransferase activity"/>
    <property type="evidence" value="ECO:0007669"/>
    <property type="project" value="UniProtKB-EC"/>
</dbReference>
<keyword evidence="2 5" id="KW-0489">Methyltransferase</keyword>
<dbReference type="GO" id="GO:0044027">
    <property type="term" value="P:negative regulation of gene expression via chromosomal CpG island methylation"/>
    <property type="evidence" value="ECO:0007669"/>
    <property type="project" value="TreeGrafter"/>
</dbReference>
<dbReference type="GO" id="GO:0032259">
    <property type="term" value="P:methylation"/>
    <property type="evidence" value="ECO:0007669"/>
    <property type="project" value="UniProtKB-KW"/>
</dbReference>
<dbReference type="Pfam" id="PF00145">
    <property type="entry name" value="DNA_methylase"/>
    <property type="match status" value="1"/>
</dbReference>
<dbReference type="GO" id="GO:0005634">
    <property type="term" value="C:nucleus"/>
    <property type="evidence" value="ECO:0007669"/>
    <property type="project" value="TreeGrafter"/>
</dbReference>
<dbReference type="Gene3D" id="3.40.50.150">
    <property type="entry name" value="Vaccinia Virus protein VP39"/>
    <property type="match status" value="2"/>
</dbReference>
<evidence type="ECO:0000256" key="1">
    <source>
        <dbReference type="ARBA" id="ARBA00011975"/>
    </source>
</evidence>
<keyword evidence="3" id="KW-0808">Transferase</keyword>